<feature type="domain" description="HTH CENPB-type" evidence="2">
    <location>
        <begin position="1"/>
        <end position="25"/>
    </location>
</feature>
<dbReference type="OrthoDB" id="125347at2759"/>
<organism evidence="3 4">
    <name type="scientific">Ignelater luminosus</name>
    <name type="common">Cucubano</name>
    <name type="synonym">Pyrophorus luminosus</name>
    <dbReference type="NCBI Taxonomy" id="2038154"/>
    <lineage>
        <taxon>Eukaryota</taxon>
        <taxon>Metazoa</taxon>
        <taxon>Ecdysozoa</taxon>
        <taxon>Arthropoda</taxon>
        <taxon>Hexapoda</taxon>
        <taxon>Insecta</taxon>
        <taxon>Pterygota</taxon>
        <taxon>Neoptera</taxon>
        <taxon>Endopterygota</taxon>
        <taxon>Coleoptera</taxon>
        <taxon>Polyphaga</taxon>
        <taxon>Elateriformia</taxon>
        <taxon>Elateroidea</taxon>
        <taxon>Elateridae</taxon>
        <taxon>Agrypninae</taxon>
        <taxon>Pyrophorini</taxon>
        <taxon>Ignelater</taxon>
    </lineage>
</organism>
<evidence type="ECO:0000256" key="1">
    <source>
        <dbReference type="ARBA" id="ARBA00023125"/>
    </source>
</evidence>
<gene>
    <name evidence="3" type="ORF">ILUMI_03456</name>
</gene>
<reference evidence="3" key="1">
    <citation type="submission" date="2019-08" db="EMBL/GenBank/DDBJ databases">
        <title>The genome of the North American firefly Photinus pyralis.</title>
        <authorList>
            <consortium name="Photinus pyralis genome working group"/>
            <person name="Fallon T.R."/>
            <person name="Sander Lower S.E."/>
            <person name="Weng J.-K."/>
        </authorList>
    </citation>
    <scope>NUCLEOTIDE SEQUENCE</scope>
    <source>
        <strain evidence="3">TRF0915ILg1</strain>
        <tissue evidence="3">Whole body</tissue>
    </source>
</reference>
<keyword evidence="4" id="KW-1185">Reference proteome</keyword>
<name>A0A8K0GFH3_IGNLU</name>
<dbReference type="InterPro" id="IPR006600">
    <property type="entry name" value="HTH_CenpB_DNA-bd_dom"/>
</dbReference>
<evidence type="ECO:0000313" key="3">
    <source>
        <dbReference type="EMBL" id="KAF2902730.1"/>
    </source>
</evidence>
<dbReference type="EMBL" id="VTPC01001199">
    <property type="protein sequence ID" value="KAF2902730.1"/>
    <property type="molecule type" value="Genomic_DNA"/>
</dbReference>
<keyword evidence="1" id="KW-0238">DNA-binding</keyword>
<proteinExistence type="predicted"/>
<dbReference type="Proteomes" id="UP000801492">
    <property type="component" value="Unassembled WGS sequence"/>
</dbReference>
<dbReference type="GO" id="GO:0003677">
    <property type="term" value="F:DNA binding"/>
    <property type="evidence" value="ECO:0007669"/>
    <property type="project" value="UniProtKB-KW"/>
</dbReference>
<comment type="caution">
    <text evidence="3">The sequence shown here is derived from an EMBL/GenBank/DDBJ whole genome shotgun (WGS) entry which is preliminary data.</text>
</comment>
<protein>
    <recommendedName>
        <fullName evidence="2">HTH CENPB-type domain-containing protein</fullName>
    </recommendedName>
</protein>
<evidence type="ECO:0000313" key="4">
    <source>
        <dbReference type="Proteomes" id="UP000801492"/>
    </source>
</evidence>
<sequence>MGENIDLTDGWLTRWKNRHGIVYKKLHGEKQDADEDGARNWIQRTWPNIVLGISTTWMKLASTTRQHLITAWFLKMTLAFKTLYRTDMKKQIICAIDEGKDTANEIAKQISVLDAIHMVDSTWGRVAPQCIANLVVNSEIRKWVEIDCDVPVHHEMDLDEIDNSVVIAEKDSICESDEDDVPVERVPVTRNDVIGAIGVLRRAVEENRLEEQFPVLRKLEVSLENVFLTKQTKITEFFLPK</sequence>
<dbReference type="AlphaFoldDB" id="A0A8K0GFH3"/>
<evidence type="ECO:0000259" key="2">
    <source>
        <dbReference type="PROSITE" id="PS51253"/>
    </source>
</evidence>
<dbReference type="PROSITE" id="PS51253">
    <property type="entry name" value="HTH_CENPB"/>
    <property type="match status" value="1"/>
</dbReference>
<accession>A0A8K0GFH3</accession>